<evidence type="ECO:0000313" key="2">
    <source>
        <dbReference type="Proteomes" id="UP000198420"/>
    </source>
</evidence>
<organism evidence="1 2">
    <name type="scientific">Actinomadura mexicana</name>
    <dbReference type="NCBI Taxonomy" id="134959"/>
    <lineage>
        <taxon>Bacteria</taxon>
        <taxon>Bacillati</taxon>
        <taxon>Actinomycetota</taxon>
        <taxon>Actinomycetes</taxon>
        <taxon>Streptosporangiales</taxon>
        <taxon>Thermomonosporaceae</taxon>
        <taxon>Actinomadura</taxon>
    </lineage>
</organism>
<reference evidence="2" key="1">
    <citation type="submission" date="2017-06" db="EMBL/GenBank/DDBJ databases">
        <authorList>
            <person name="Varghese N."/>
            <person name="Submissions S."/>
        </authorList>
    </citation>
    <scope>NUCLEOTIDE SEQUENCE [LARGE SCALE GENOMIC DNA]</scope>
    <source>
        <strain evidence="2">DSM 44485</strain>
    </source>
</reference>
<dbReference type="AlphaFoldDB" id="A0A239D054"/>
<name>A0A239D054_9ACTN</name>
<dbReference type="EMBL" id="FZNP01000013">
    <property type="protein sequence ID" value="SNS25174.1"/>
    <property type="molecule type" value="Genomic_DNA"/>
</dbReference>
<dbReference type="RefSeq" id="WP_089315166.1">
    <property type="nucleotide sequence ID" value="NZ_FZNP01000013.1"/>
</dbReference>
<gene>
    <name evidence="1" type="ORF">SAMN06265355_113188</name>
</gene>
<dbReference type="Proteomes" id="UP000198420">
    <property type="component" value="Unassembled WGS sequence"/>
</dbReference>
<accession>A0A239D054</accession>
<dbReference type="OrthoDB" id="3541981at2"/>
<keyword evidence="2" id="KW-1185">Reference proteome</keyword>
<proteinExistence type="predicted"/>
<sequence length="144" mass="16246">MQSESIPVLTADGVRGTWTVSASEVGPPWLLTLRAEDGREWNSEADDLFSAFQEIRRHTDAEGIRLCVNGARRDAHPSGMSRDMGGGRMLYVLPPRRGLKMLLSLFKRPTRRNMIYIFDPTSCESVVPVGEQIRYFDDWVGSDD</sequence>
<evidence type="ECO:0000313" key="1">
    <source>
        <dbReference type="EMBL" id="SNS25174.1"/>
    </source>
</evidence>
<protein>
    <submittedName>
        <fullName evidence="1">Uncharacterized protein</fullName>
    </submittedName>
</protein>